<proteinExistence type="predicted"/>
<evidence type="ECO:0000313" key="1">
    <source>
        <dbReference type="EMBL" id="CCA27862.1"/>
    </source>
</evidence>
<protein>
    <submittedName>
        <fullName evidence="1">AlNc14C754G12487 protein</fullName>
    </submittedName>
</protein>
<name>F0X202_9STRA</name>
<organism evidence="1">
    <name type="scientific">Albugo laibachii Nc14</name>
    <dbReference type="NCBI Taxonomy" id="890382"/>
    <lineage>
        <taxon>Eukaryota</taxon>
        <taxon>Sar</taxon>
        <taxon>Stramenopiles</taxon>
        <taxon>Oomycota</taxon>
        <taxon>Peronosporomycetes</taxon>
        <taxon>Albuginales</taxon>
        <taxon>Albuginaceae</taxon>
        <taxon>Albugo</taxon>
    </lineage>
</organism>
<accession>F0X202</accession>
<dbReference type="HOGENOM" id="CLU_1417499_0_0_1"/>
<dbReference type="EMBL" id="FR824702">
    <property type="protein sequence ID" value="CCA27862.1"/>
    <property type="molecule type" value="Genomic_DNA"/>
</dbReference>
<reference evidence="1" key="2">
    <citation type="submission" date="2011-02" db="EMBL/GenBank/DDBJ databases">
        <authorList>
            <person name="MacLean D."/>
        </authorList>
    </citation>
    <scope>NUCLEOTIDE SEQUENCE</scope>
</reference>
<gene>
    <name evidence="1" type="primary">AlNc14C754G12487</name>
    <name evidence="1" type="ORF">ALNC14_140060</name>
</gene>
<dbReference type="AlphaFoldDB" id="F0X202"/>
<sequence>MAMQASGEAITLEYQFVILLGSLSNDYDNIVKIIENIQRMDLFCAKEMLHREYEGLIRKEESESALRATRKMYTLGARKQNQKNMDFKENASTVENMGTGRSIAGKIELYQVMKEHSSAQTDLMEDGYWTVVPVATCVRFKMNLRKSDRWEKWYSFRWQMVCKWKQRESVHYGLYYEIREQSALQTYFMYQN</sequence>
<reference evidence="1" key="1">
    <citation type="journal article" date="2011" name="PLoS Biol.">
        <title>Gene gain and loss during evolution of obligate parasitism in the white rust pathogen of Arabidopsis thaliana.</title>
        <authorList>
            <person name="Kemen E."/>
            <person name="Gardiner A."/>
            <person name="Schultz-Larsen T."/>
            <person name="Kemen A.C."/>
            <person name="Balmuth A.L."/>
            <person name="Robert-Seilaniantz A."/>
            <person name="Bailey K."/>
            <person name="Holub E."/>
            <person name="Studholme D.J."/>
            <person name="Maclean D."/>
            <person name="Jones J.D."/>
        </authorList>
    </citation>
    <scope>NUCLEOTIDE SEQUENCE</scope>
</reference>